<keyword evidence="2" id="KW-1185">Reference proteome</keyword>
<dbReference type="OrthoDB" id="4380123at2"/>
<dbReference type="AlphaFoldDB" id="A0A516V8M3"/>
<dbReference type="RefSeq" id="WP_143880359.1">
    <property type="nucleotide sequence ID" value="NZ_BAABLZ010000001.1"/>
</dbReference>
<dbReference type="EMBL" id="CP041742">
    <property type="protein sequence ID" value="QDQ74850.1"/>
    <property type="molecule type" value="Genomic_DNA"/>
</dbReference>
<dbReference type="InterPro" id="IPR008551">
    <property type="entry name" value="TANGO2"/>
</dbReference>
<sequence>MCVVAFAWNAHPRWRLLLAGNRDEFHARPTAPLARWPDAGLLAGRDLQSGGTWVGLDRRGQVAVVTNVRDGFAQPHDGPSRGALPVAFLEGVADAAATTADLFANADAYTPFNLVLADADGCWHLGNHPLQREALTAGVHGISNGRLDAPWPKTRHMISALRTWIDAGDDDLQSLWDAMGDERIAPDDELPDTRVGIELERRLSPAFIRGETYGTRASTIIAVDRDDRGFIHERRFGPNGVFEGETLLRNDD</sequence>
<protein>
    <submittedName>
        <fullName evidence="1">NRDE family protein</fullName>
    </submittedName>
</protein>
<gene>
    <name evidence="1" type="ORF">FNZ56_11655</name>
</gene>
<dbReference type="PANTHER" id="PTHR17985">
    <property type="entry name" value="SER/THR-RICH PROTEIN T10 IN DGCR REGION"/>
    <property type="match status" value="1"/>
</dbReference>
<name>A0A516V8M3_9GAMM</name>
<evidence type="ECO:0000313" key="1">
    <source>
        <dbReference type="EMBL" id="QDQ74850.1"/>
    </source>
</evidence>
<dbReference type="Pfam" id="PF05742">
    <property type="entry name" value="TANGO2"/>
    <property type="match status" value="1"/>
</dbReference>
<dbReference type="PANTHER" id="PTHR17985:SF8">
    <property type="entry name" value="TRANSPORT AND GOLGI ORGANIZATION PROTEIN 2 HOMOLOG"/>
    <property type="match status" value="1"/>
</dbReference>
<accession>A0A516V8M3</accession>
<dbReference type="Proteomes" id="UP000315891">
    <property type="component" value="Chromosome"/>
</dbReference>
<proteinExistence type="predicted"/>
<reference evidence="1 2" key="1">
    <citation type="submission" date="2019-07" db="EMBL/GenBank/DDBJ databases">
        <title>Lysobacter weifangensis sp. nov., isolated from bensulfuron-methyl contaminated farmland soil.</title>
        <authorList>
            <person name="Zhao H."/>
        </authorList>
    </citation>
    <scope>NUCLEOTIDE SEQUENCE [LARGE SCALE GENOMIC DNA]</scope>
    <source>
        <strain evidence="1 2">CC-Bw-6</strain>
    </source>
</reference>
<evidence type="ECO:0000313" key="2">
    <source>
        <dbReference type="Proteomes" id="UP000315891"/>
    </source>
</evidence>
<organism evidence="1 2">
    <name type="scientific">Pseudoluteimonas lycopersici</name>
    <dbReference type="NCBI Taxonomy" id="1324796"/>
    <lineage>
        <taxon>Bacteria</taxon>
        <taxon>Pseudomonadati</taxon>
        <taxon>Pseudomonadota</taxon>
        <taxon>Gammaproteobacteria</taxon>
        <taxon>Lysobacterales</taxon>
        <taxon>Lysobacteraceae</taxon>
        <taxon>Pseudoluteimonas</taxon>
    </lineage>
</organism>